<keyword evidence="3 7" id="KW-0812">Transmembrane</keyword>
<evidence type="ECO:0000259" key="8">
    <source>
        <dbReference type="SMART" id="SM00244"/>
    </source>
</evidence>
<evidence type="ECO:0000256" key="4">
    <source>
        <dbReference type="ARBA" id="ARBA00022989"/>
    </source>
</evidence>
<comment type="similarity">
    <text evidence="2">Belongs to the band 7/mec-2 family.</text>
</comment>
<keyword evidence="5 7" id="KW-0472">Membrane</keyword>
<dbReference type="GO" id="GO:0098552">
    <property type="term" value="C:side of membrane"/>
    <property type="evidence" value="ECO:0007669"/>
    <property type="project" value="UniProtKB-ARBA"/>
</dbReference>
<accession>A0A0A0BWB1</accession>
<protein>
    <recommendedName>
        <fullName evidence="8">Band 7 domain-containing protein</fullName>
    </recommendedName>
</protein>
<dbReference type="SUPFAM" id="SSF117892">
    <property type="entry name" value="Band 7/SPFH domain"/>
    <property type="match status" value="1"/>
</dbReference>
<dbReference type="FunFam" id="3.30.479.30:FF:000004">
    <property type="entry name" value="Putative membrane protease family, stomatin"/>
    <property type="match status" value="1"/>
</dbReference>
<name>A0A0A0BWB1_9CELL</name>
<dbReference type="RefSeq" id="WP_052425857.1">
    <property type="nucleotide sequence ID" value="NZ_AXCY01000007.1"/>
</dbReference>
<evidence type="ECO:0000256" key="6">
    <source>
        <dbReference type="SAM" id="MobiDB-lite"/>
    </source>
</evidence>
<dbReference type="InterPro" id="IPR001107">
    <property type="entry name" value="Band_7"/>
</dbReference>
<dbReference type="InterPro" id="IPR050710">
    <property type="entry name" value="Band7/mec-2_domain"/>
</dbReference>
<gene>
    <name evidence="9" type="ORF">N868_00825</name>
</gene>
<keyword evidence="4 7" id="KW-1133">Transmembrane helix</keyword>
<sequence>MIENPTVSANQLILYLVLGLVALFVIVTLVRAVRIVPQAEAQVIERLGRYSRTLDAGLHLLVPFIDHVRAKVDLREQVIPFAPQPVITSDNLVVSIDTVVYLQPTDPKSATYEIANYIVGIEQLTVTTLRNVVGSMDLEQTLTSRDQINGQLRGVLDEATGKWGVRVNRVELKAIDPPQSVQGAMEQQMRAERDRRAAILTAEGVKQSQILTAEGEKQAAILRAEGSAQAAVLQAEGEARAILQVFDAIHRGDADPKLLAYQYLQMLPEISRTQSNKVWFIPTEFTAALNSISKGFGGGGDAGEGVAASTRPAGTSPVRREDLGPSALGDPAKALAEARAESEAATNDATSAGTIGSRGVGSVGASEQQRRPRAELRQEPPQRPEHPGGQDGPPAPPRDVPPPPPAG</sequence>
<evidence type="ECO:0000256" key="7">
    <source>
        <dbReference type="SAM" id="Phobius"/>
    </source>
</evidence>
<dbReference type="PANTHER" id="PTHR43327">
    <property type="entry name" value="STOMATIN-LIKE PROTEIN 2, MITOCHONDRIAL"/>
    <property type="match status" value="1"/>
</dbReference>
<evidence type="ECO:0000256" key="5">
    <source>
        <dbReference type="ARBA" id="ARBA00023136"/>
    </source>
</evidence>
<feature type="region of interest" description="Disordered" evidence="6">
    <location>
        <begin position="300"/>
        <end position="407"/>
    </location>
</feature>
<feature type="compositionally biased region" description="Pro residues" evidence="6">
    <location>
        <begin position="393"/>
        <end position="407"/>
    </location>
</feature>
<dbReference type="Pfam" id="PF01145">
    <property type="entry name" value="Band_7"/>
    <property type="match status" value="1"/>
</dbReference>
<dbReference type="Proteomes" id="UP000029839">
    <property type="component" value="Unassembled WGS sequence"/>
</dbReference>
<comment type="subcellular location">
    <subcellularLocation>
        <location evidence="1">Membrane</location>
        <topology evidence="1">Single-pass membrane protein</topology>
    </subcellularLocation>
</comment>
<keyword evidence="10" id="KW-1185">Reference proteome</keyword>
<organism evidence="9 10">
    <name type="scientific">Cellulomonas carbonis T26</name>
    <dbReference type="NCBI Taxonomy" id="947969"/>
    <lineage>
        <taxon>Bacteria</taxon>
        <taxon>Bacillati</taxon>
        <taxon>Actinomycetota</taxon>
        <taxon>Actinomycetes</taxon>
        <taxon>Micrococcales</taxon>
        <taxon>Cellulomonadaceae</taxon>
        <taxon>Cellulomonas</taxon>
    </lineage>
</organism>
<evidence type="ECO:0000256" key="3">
    <source>
        <dbReference type="ARBA" id="ARBA00022692"/>
    </source>
</evidence>
<dbReference type="InterPro" id="IPR036013">
    <property type="entry name" value="Band_7/SPFH_dom_sf"/>
</dbReference>
<dbReference type="SMART" id="SM00244">
    <property type="entry name" value="PHB"/>
    <property type="match status" value="1"/>
</dbReference>
<feature type="compositionally biased region" description="Basic and acidic residues" evidence="6">
    <location>
        <begin position="368"/>
        <end position="388"/>
    </location>
</feature>
<evidence type="ECO:0000256" key="2">
    <source>
        <dbReference type="ARBA" id="ARBA00008164"/>
    </source>
</evidence>
<dbReference type="PROSITE" id="PS01270">
    <property type="entry name" value="BAND_7"/>
    <property type="match status" value="1"/>
</dbReference>
<dbReference type="AlphaFoldDB" id="A0A0A0BWB1"/>
<reference evidence="9 10" key="2">
    <citation type="journal article" date="2015" name="Stand. Genomic Sci.">
        <title>Draft genome sequence of Cellulomonas carbonis T26(T) and comparative analysis of six Cellulomonas genomes.</title>
        <authorList>
            <person name="Zhuang W."/>
            <person name="Zhang S."/>
            <person name="Xia X."/>
            <person name="Wang G."/>
        </authorList>
    </citation>
    <scope>NUCLEOTIDE SEQUENCE [LARGE SCALE GENOMIC DNA]</scope>
    <source>
        <strain evidence="9 10">T26</strain>
    </source>
</reference>
<evidence type="ECO:0000256" key="1">
    <source>
        <dbReference type="ARBA" id="ARBA00004167"/>
    </source>
</evidence>
<dbReference type="PANTHER" id="PTHR43327:SF10">
    <property type="entry name" value="STOMATIN-LIKE PROTEIN 2, MITOCHONDRIAL"/>
    <property type="match status" value="1"/>
</dbReference>
<dbReference type="InterPro" id="IPR001972">
    <property type="entry name" value="Stomatin_HflK_fam"/>
</dbReference>
<proteinExistence type="inferred from homology"/>
<feature type="domain" description="Band 7" evidence="8">
    <location>
        <begin position="31"/>
        <end position="189"/>
    </location>
</feature>
<dbReference type="InterPro" id="IPR018080">
    <property type="entry name" value="Band_7/stomatin-like_CS"/>
</dbReference>
<dbReference type="PRINTS" id="PR00721">
    <property type="entry name" value="STOMATIN"/>
</dbReference>
<reference evidence="9 10" key="1">
    <citation type="submission" date="2013-08" db="EMBL/GenBank/DDBJ databases">
        <title>Genome sequencing of Cellulomonas carbonis T26.</title>
        <authorList>
            <person name="Chen F."/>
            <person name="Li Y."/>
            <person name="Wang G."/>
        </authorList>
    </citation>
    <scope>NUCLEOTIDE SEQUENCE [LARGE SCALE GENOMIC DNA]</scope>
    <source>
        <strain evidence="9 10">T26</strain>
    </source>
</reference>
<dbReference type="CDD" id="cd08829">
    <property type="entry name" value="SPFH_paraslipin"/>
    <property type="match status" value="1"/>
</dbReference>
<comment type="caution">
    <text evidence="9">The sequence shown here is derived from an EMBL/GenBank/DDBJ whole genome shotgun (WGS) entry which is preliminary data.</text>
</comment>
<evidence type="ECO:0000313" key="10">
    <source>
        <dbReference type="Proteomes" id="UP000029839"/>
    </source>
</evidence>
<dbReference type="Gene3D" id="3.30.479.30">
    <property type="entry name" value="Band 7 domain"/>
    <property type="match status" value="1"/>
</dbReference>
<feature type="transmembrane region" description="Helical" evidence="7">
    <location>
        <begin position="12"/>
        <end position="33"/>
    </location>
</feature>
<dbReference type="EMBL" id="AXCY01000007">
    <property type="protein sequence ID" value="KGM12201.1"/>
    <property type="molecule type" value="Genomic_DNA"/>
</dbReference>
<dbReference type="GO" id="GO:0005886">
    <property type="term" value="C:plasma membrane"/>
    <property type="evidence" value="ECO:0007669"/>
    <property type="project" value="UniProtKB-ARBA"/>
</dbReference>
<evidence type="ECO:0000313" key="9">
    <source>
        <dbReference type="EMBL" id="KGM12201.1"/>
    </source>
</evidence>